<evidence type="ECO:0000256" key="6">
    <source>
        <dbReference type="ARBA" id="ARBA00022989"/>
    </source>
</evidence>
<evidence type="ECO:0000256" key="1">
    <source>
        <dbReference type="ARBA" id="ARBA00004429"/>
    </source>
</evidence>
<feature type="domain" description="Tripartite ATP-independent periplasmic transporters DctQ component" evidence="10">
    <location>
        <begin position="30"/>
        <end position="160"/>
    </location>
</feature>
<comment type="similarity">
    <text evidence="8 9">Belongs to the TRAP transporter small permease family.</text>
</comment>
<dbReference type="PANTHER" id="PTHR35011">
    <property type="entry name" value="2,3-DIKETO-L-GULONATE TRAP TRANSPORTER SMALL PERMEASE PROTEIN YIAM"/>
    <property type="match status" value="1"/>
</dbReference>
<dbReference type="PANTHER" id="PTHR35011:SF4">
    <property type="entry name" value="SLL1102 PROTEIN"/>
    <property type="match status" value="1"/>
</dbReference>
<organism evidence="11 12">
    <name type="scientific">Eoetvoesiella caeni</name>
    <dbReference type="NCBI Taxonomy" id="645616"/>
    <lineage>
        <taxon>Bacteria</taxon>
        <taxon>Pseudomonadati</taxon>
        <taxon>Pseudomonadota</taxon>
        <taxon>Betaproteobacteria</taxon>
        <taxon>Burkholderiales</taxon>
        <taxon>Alcaligenaceae</taxon>
        <taxon>Eoetvoesiella</taxon>
    </lineage>
</organism>
<evidence type="ECO:0000256" key="9">
    <source>
        <dbReference type="RuleBase" id="RU369079"/>
    </source>
</evidence>
<comment type="function">
    <text evidence="9">Part of the tripartite ATP-independent periplasmic (TRAP) transport system.</text>
</comment>
<evidence type="ECO:0000256" key="2">
    <source>
        <dbReference type="ARBA" id="ARBA00022448"/>
    </source>
</evidence>
<gene>
    <name evidence="11" type="ORF">DFR37_102474</name>
</gene>
<dbReference type="InterPro" id="IPR055348">
    <property type="entry name" value="DctQ"/>
</dbReference>
<dbReference type="EMBL" id="QNRQ01000002">
    <property type="protein sequence ID" value="RBP42088.1"/>
    <property type="molecule type" value="Genomic_DNA"/>
</dbReference>
<dbReference type="GO" id="GO:0005886">
    <property type="term" value="C:plasma membrane"/>
    <property type="evidence" value="ECO:0007669"/>
    <property type="project" value="UniProtKB-SubCell"/>
</dbReference>
<dbReference type="OrthoDB" id="9795655at2"/>
<keyword evidence="5 9" id="KW-0812">Transmembrane</keyword>
<evidence type="ECO:0000313" key="12">
    <source>
        <dbReference type="Proteomes" id="UP000253628"/>
    </source>
</evidence>
<keyword evidence="3" id="KW-1003">Cell membrane</keyword>
<proteinExistence type="inferred from homology"/>
<dbReference type="RefSeq" id="WP_113932299.1">
    <property type="nucleotide sequence ID" value="NZ_JACCEU010000002.1"/>
</dbReference>
<comment type="subcellular location">
    <subcellularLocation>
        <location evidence="1 9">Cell inner membrane</location>
        <topology evidence="1 9">Multi-pass membrane protein</topology>
    </subcellularLocation>
</comment>
<dbReference type="GO" id="GO:0022857">
    <property type="term" value="F:transmembrane transporter activity"/>
    <property type="evidence" value="ECO:0007669"/>
    <property type="project" value="UniProtKB-UniRule"/>
</dbReference>
<sequence length="205" mass="22710">MRGLLVLSRFIDSINNWVGRAVAWVILIVVIVSSTNAVFRKAFDLSSNAWLELQWYLFGAIFLLAAGFTLLNNEHVRVDILSSRLPEKGQVAVEIFGVLVLMLPVCMLVLWLSFPMLMDSYTTHEMSSNAGGLVRWPVKLLIPVGFILLVLAGISHLIKCIGFLAGACPNPTRRNEAKSAEELLAEDILGVADAEYPQQEQEKGR</sequence>
<dbReference type="AlphaFoldDB" id="A0A366HHI7"/>
<evidence type="ECO:0000256" key="7">
    <source>
        <dbReference type="ARBA" id="ARBA00023136"/>
    </source>
</evidence>
<evidence type="ECO:0000256" key="3">
    <source>
        <dbReference type="ARBA" id="ARBA00022475"/>
    </source>
</evidence>
<evidence type="ECO:0000256" key="4">
    <source>
        <dbReference type="ARBA" id="ARBA00022519"/>
    </source>
</evidence>
<reference evidence="11 12" key="1">
    <citation type="submission" date="2018-06" db="EMBL/GenBank/DDBJ databases">
        <title>Genomic Encyclopedia of Type Strains, Phase IV (KMG-IV): sequencing the most valuable type-strain genomes for metagenomic binning, comparative biology and taxonomic classification.</title>
        <authorList>
            <person name="Goeker M."/>
        </authorList>
    </citation>
    <scope>NUCLEOTIDE SEQUENCE [LARGE SCALE GENOMIC DNA]</scope>
    <source>
        <strain evidence="11 12">DSM 25520</strain>
    </source>
</reference>
<dbReference type="Proteomes" id="UP000253628">
    <property type="component" value="Unassembled WGS sequence"/>
</dbReference>
<feature type="transmembrane region" description="Helical" evidence="9">
    <location>
        <begin position="91"/>
        <end position="114"/>
    </location>
</feature>
<feature type="transmembrane region" description="Helical" evidence="9">
    <location>
        <begin position="21"/>
        <end position="39"/>
    </location>
</feature>
<protein>
    <recommendedName>
        <fullName evidence="9">TRAP transporter small permease protein</fullName>
    </recommendedName>
</protein>
<evidence type="ECO:0000259" key="10">
    <source>
        <dbReference type="Pfam" id="PF04290"/>
    </source>
</evidence>
<keyword evidence="7 9" id="KW-0472">Membrane</keyword>
<feature type="transmembrane region" description="Helical" evidence="9">
    <location>
        <begin position="54"/>
        <end position="71"/>
    </location>
</feature>
<evidence type="ECO:0000313" key="11">
    <source>
        <dbReference type="EMBL" id="RBP42088.1"/>
    </source>
</evidence>
<accession>A0A366HHI7</accession>
<comment type="caution">
    <text evidence="11">The sequence shown here is derived from an EMBL/GenBank/DDBJ whole genome shotgun (WGS) entry which is preliminary data.</text>
</comment>
<dbReference type="InterPro" id="IPR007387">
    <property type="entry name" value="TRAP_DctQ"/>
</dbReference>
<keyword evidence="4 9" id="KW-0997">Cell inner membrane</keyword>
<evidence type="ECO:0000256" key="5">
    <source>
        <dbReference type="ARBA" id="ARBA00022692"/>
    </source>
</evidence>
<name>A0A366HHI7_9BURK</name>
<evidence type="ECO:0000256" key="8">
    <source>
        <dbReference type="ARBA" id="ARBA00038436"/>
    </source>
</evidence>
<comment type="subunit">
    <text evidence="9">The complex comprises the extracytoplasmic solute receptor protein and the two transmembrane proteins.</text>
</comment>
<keyword evidence="12" id="KW-1185">Reference proteome</keyword>
<keyword evidence="2 9" id="KW-0813">Transport</keyword>
<keyword evidence="6 9" id="KW-1133">Transmembrane helix</keyword>
<feature type="transmembrane region" description="Helical" evidence="9">
    <location>
        <begin position="134"/>
        <end position="154"/>
    </location>
</feature>
<dbReference type="Pfam" id="PF04290">
    <property type="entry name" value="DctQ"/>
    <property type="match status" value="1"/>
</dbReference>